<comment type="caution">
    <text evidence="4">The sequence shown here is derived from an EMBL/GenBank/DDBJ whole genome shotgun (WGS) entry which is preliminary data.</text>
</comment>
<dbReference type="Pfam" id="PF03334">
    <property type="entry name" value="PhaG_MnhG_YufB"/>
    <property type="match status" value="1"/>
</dbReference>
<dbReference type="EMBL" id="LQQY01000009">
    <property type="protein sequence ID" value="KZE50641.1"/>
    <property type="molecule type" value="Genomic_DNA"/>
</dbReference>
<accession>A0A0J5TLD9</accession>
<keyword evidence="3" id="KW-0813">Transport</keyword>
<dbReference type="PATRIC" id="fig|189381.10.peg.3015"/>
<evidence type="ECO:0000313" key="4">
    <source>
        <dbReference type="EMBL" id="KZE50641.1"/>
    </source>
</evidence>
<name>A0A0J5TLD9_9BACI</name>
<keyword evidence="3" id="KW-0050">Antiport</keyword>
<dbReference type="AlphaFoldDB" id="A0A0J5TLD9"/>
<reference evidence="5" key="1">
    <citation type="submission" date="2016-01" db="EMBL/GenBank/DDBJ databases">
        <title>Whole genome sequencing of Bhargavaea cecembensis T14.</title>
        <authorList>
            <person name="Hong K.W."/>
        </authorList>
    </citation>
    <scope>NUCLEOTIDE SEQUENCE [LARGE SCALE GENOMIC DNA]</scope>
    <source>
        <strain evidence="5">M19</strain>
    </source>
</reference>
<dbReference type="InterPro" id="IPR005133">
    <property type="entry name" value="PhaG_MnhG_YufB"/>
</dbReference>
<dbReference type="OrthoDB" id="9806575at2"/>
<sequence length="142" mass="15688">MNVTSPIEVVAVFLILIGTIFSLLSAIGLVRLPDIYTRSHSASKSSTVGVLFTLIGAFLFFIMEGVFSIRLFLGIFFVFLTAPVASHVIVRAAYRSKVEMCNETVQDELKDLLEQDEANYHTETKDEETDASSSSKTEKATE</sequence>
<evidence type="ECO:0000256" key="2">
    <source>
        <dbReference type="ARBA" id="ARBA00008404"/>
    </source>
</evidence>
<protein>
    <submittedName>
        <fullName evidence="4">Cation:proton antiporter</fullName>
    </submittedName>
</protein>
<organism evidence="4 5">
    <name type="scientific">Rossellomorea marisflavi</name>
    <dbReference type="NCBI Taxonomy" id="189381"/>
    <lineage>
        <taxon>Bacteria</taxon>
        <taxon>Bacillati</taxon>
        <taxon>Bacillota</taxon>
        <taxon>Bacilli</taxon>
        <taxon>Bacillales</taxon>
        <taxon>Bacillaceae</taxon>
        <taxon>Rossellomorea</taxon>
    </lineage>
</organism>
<dbReference type="NCBIfam" id="NF009314">
    <property type="entry name" value="PRK12674.1-2"/>
    <property type="match status" value="1"/>
</dbReference>
<dbReference type="NCBIfam" id="TIGR01300">
    <property type="entry name" value="CPA3_mnhG_phaG"/>
    <property type="match status" value="1"/>
</dbReference>
<comment type="subcellular location">
    <subcellularLocation>
        <location evidence="1">Membrane</location>
        <topology evidence="1">Multi-pass membrane protein</topology>
    </subcellularLocation>
</comment>
<dbReference type="PANTHER" id="PTHR34703:SF1">
    <property type="entry name" value="ANTIPORTER SUBUNIT MNHG2-RELATED"/>
    <property type="match status" value="1"/>
</dbReference>
<evidence type="ECO:0000256" key="3">
    <source>
        <dbReference type="ARBA" id="ARBA00022449"/>
    </source>
</evidence>
<dbReference type="Proteomes" id="UP000076510">
    <property type="component" value="Unassembled WGS sequence"/>
</dbReference>
<dbReference type="GO" id="GO:0016020">
    <property type="term" value="C:membrane"/>
    <property type="evidence" value="ECO:0007669"/>
    <property type="project" value="UniProtKB-SubCell"/>
</dbReference>
<dbReference type="GO" id="GO:0015385">
    <property type="term" value="F:sodium:proton antiporter activity"/>
    <property type="evidence" value="ECO:0007669"/>
    <property type="project" value="TreeGrafter"/>
</dbReference>
<proteinExistence type="inferred from homology"/>
<evidence type="ECO:0000313" key="5">
    <source>
        <dbReference type="Proteomes" id="UP000076510"/>
    </source>
</evidence>
<evidence type="ECO:0000256" key="1">
    <source>
        <dbReference type="ARBA" id="ARBA00004141"/>
    </source>
</evidence>
<dbReference type="RefSeq" id="WP_048005108.1">
    <property type="nucleotide sequence ID" value="NZ_JAMQJC010000012.1"/>
</dbReference>
<comment type="similarity">
    <text evidence="2">Belongs to the CPA3 antiporters (TC 2.A.63) subunit G family.</text>
</comment>
<dbReference type="PANTHER" id="PTHR34703">
    <property type="entry name" value="ANTIPORTER SUBUNIT MNHG2-RELATED"/>
    <property type="match status" value="1"/>
</dbReference>
<gene>
    <name evidence="4" type="ORF">AV649_14670</name>
</gene>